<evidence type="ECO:0000313" key="2">
    <source>
        <dbReference type="EMBL" id="VTJ80319.1"/>
    </source>
</evidence>
<organism evidence="2 3">
    <name type="scientific">Marmota monax</name>
    <name type="common">Woodchuck</name>
    <dbReference type="NCBI Taxonomy" id="9995"/>
    <lineage>
        <taxon>Eukaryota</taxon>
        <taxon>Metazoa</taxon>
        <taxon>Chordata</taxon>
        <taxon>Craniata</taxon>
        <taxon>Vertebrata</taxon>
        <taxon>Euteleostomi</taxon>
        <taxon>Mammalia</taxon>
        <taxon>Eutheria</taxon>
        <taxon>Euarchontoglires</taxon>
        <taxon>Glires</taxon>
        <taxon>Rodentia</taxon>
        <taxon>Sciuromorpha</taxon>
        <taxon>Sciuridae</taxon>
        <taxon>Xerinae</taxon>
        <taxon>Marmotini</taxon>
        <taxon>Marmota</taxon>
    </lineage>
</organism>
<sequence>MRAARPNHCTRAGAPAAPRAAQPRPRPGDPEGERGDLRAGGAAGAAPSRRAGRRGWAWARREAVRGRLPAPGRRALGAVVEAVVGGDAAALLLRCRRESPRRRQLRARTPVHGTQGGGPRSCSSLAVRRLRAALLGECGGRGRSQSGAAAPAGRRRAARGSSQSGRARRPPPCALPLTARLPRARRPLPPR</sequence>
<dbReference type="AlphaFoldDB" id="A0A5E4CGP6"/>
<dbReference type="Proteomes" id="UP000335636">
    <property type="component" value="Unassembled WGS sequence"/>
</dbReference>
<evidence type="ECO:0000313" key="3">
    <source>
        <dbReference type="Proteomes" id="UP000335636"/>
    </source>
</evidence>
<feature type="compositionally biased region" description="Basic residues" evidence="1">
    <location>
        <begin position="182"/>
        <end position="191"/>
    </location>
</feature>
<feature type="region of interest" description="Disordered" evidence="1">
    <location>
        <begin position="99"/>
        <end position="123"/>
    </location>
</feature>
<feature type="compositionally biased region" description="Low complexity" evidence="1">
    <location>
        <begin position="44"/>
        <end position="56"/>
    </location>
</feature>
<accession>A0A5E4CGP6</accession>
<comment type="caution">
    <text evidence="2">The sequence shown here is derived from an EMBL/GenBank/DDBJ whole genome shotgun (WGS) entry which is preliminary data.</text>
</comment>
<keyword evidence="3" id="KW-1185">Reference proteome</keyword>
<feature type="region of interest" description="Disordered" evidence="1">
    <location>
        <begin position="1"/>
        <end position="56"/>
    </location>
</feature>
<dbReference type="EMBL" id="CABDUW010001289">
    <property type="protein sequence ID" value="VTJ80319.1"/>
    <property type="molecule type" value="Genomic_DNA"/>
</dbReference>
<protein>
    <submittedName>
        <fullName evidence="2">Uncharacterized protein</fullName>
    </submittedName>
</protein>
<feature type="compositionally biased region" description="Low complexity" evidence="1">
    <location>
        <begin position="143"/>
        <end position="152"/>
    </location>
</feature>
<name>A0A5E4CGP6_MARMO</name>
<feature type="compositionally biased region" description="Basic and acidic residues" evidence="1">
    <location>
        <begin position="26"/>
        <end position="37"/>
    </location>
</feature>
<proteinExistence type="predicted"/>
<feature type="region of interest" description="Disordered" evidence="1">
    <location>
        <begin position="138"/>
        <end position="191"/>
    </location>
</feature>
<feature type="compositionally biased region" description="Low complexity" evidence="1">
    <location>
        <begin position="11"/>
        <end position="23"/>
    </location>
</feature>
<gene>
    <name evidence="2" type="ORF">MONAX_5E031241</name>
</gene>
<reference evidence="2" key="1">
    <citation type="submission" date="2019-04" db="EMBL/GenBank/DDBJ databases">
        <authorList>
            <person name="Alioto T."/>
            <person name="Alioto T."/>
        </authorList>
    </citation>
    <scope>NUCLEOTIDE SEQUENCE [LARGE SCALE GENOMIC DNA]</scope>
</reference>
<evidence type="ECO:0000256" key="1">
    <source>
        <dbReference type="SAM" id="MobiDB-lite"/>
    </source>
</evidence>